<dbReference type="EMBL" id="JAFCIX010000016">
    <property type="protein sequence ID" value="KAH6601237.1"/>
    <property type="molecule type" value="Genomic_DNA"/>
</dbReference>
<dbReference type="InterPro" id="IPR038765">
    <property type="entry name" value="Papain-like_cys_pep_sf"/>
</dbReference>
<evidence type="ECO:0000313" key="3">
    <source>
        <dbReference type="Proteomes" id="UP001648503"/>
    </source>
</evidence>
<dbReference type="Pfam" id="PF00797">
    <property type="entry name" value="Acetyltransf_2"/>
    <property type="match status" value="1"/>
</dbReference>
<dbReference type="Gene3D" id="3.30.2140.20">
    <property type="match status" value="1"/>
</dbReference>
<evidence type="ECO:0008006" key="4">
    <source>
        <dbReference type="Google" id="ProtNLM"/>
    </source>
</evidence>
<protein>
    <recommendedName>
        <fullName evidence="4">Arylamine N-acetyltransferase</fullName>
    </recommendedName>
</protein>
<name>A0ABQ8FRA4_9FUNG</name>
<sequence length="350" mass="38793">MPLNHTQPSQLSTGASTKDLEVLEVSALLDSVIAALPKCSTMIDTMYALHKHLMLTTPYENLSVYYGNQKPNLQTLAMCRKLIAGHRGGYCLELNSLYALLLERLGFVVELRSAKVIVGFSEDSPGANRSDSHLVLVVTLPTEASSRDPGGLLDGQIQTVDGRETGLQNLSNQYKYANWKGRWVCDIGAADYAPMEPMPLMDYDSDHSPALGSGGKFFKLTQGPWLGKPGWFLMFHNKARSPASGSLSVHTIYDHFYFFQDIEYPPDFIERINDCVSQPDQCPPLPFNIEFATLPSEDGSRIVVVGTKAGGYSFFKRDVNGVTVSSYKLNEHEELRQLLSTQFNIVLPTD</sequence>
<dbReference type="InterPro" id="IPR001447">
    <property type="entry name" value="Arylamine_N-AcTrfase"/>
</dbReference>
<dbReference type="Proteomes" id="UP001648503">
    <property type="component" value="Unassembled WGS sequence"/>
</dbReference>
<dbReference type="SUPFAM" id="SSF54001">
    <property type="entry name" value="Cysteine proteinases"/>
    <property type="match status" value="1"/>
</dbReference>
<proteinExistence type="inferred from homology"/>
<comment type="caution">
    <text evidence="2">The sequence shown here is derived from an EMBL/GenBank/DDBJ whole genome shotgun (WGS) entry which is preliminary data.</text>
</comment>
<dbReference type="InterPro" id="IPR053710">
    <property type="entry name" value="Arylamine_NAT_domain_sf"/>
</dbReference>
<gene>
    <name evidence="2" type="ORF">BASA50_001761</name>
</gene>
<dbReference type="PANTHER" id="PTHR11786:SF0">
    <property type="entry name" value="ARYLAMINE N-ACETYLTRANSFERASE 4-RELATED"/>
    <property type="match status" value="1"/>
</dbReference>
<accession>A0ABQ8FRA4</accession>
<keyword evidence="3" id="KW-1185">Reference proteome</keyword>
<comment type="similarity">
    <text evidence="1">Belongs to the arylamine N-acetyltransferase family.</text>
</comment>
<evidence type="ECO:0000313" key="2">
    <source>
        <dbReference type="EMBL" id="KAH6601237.1"/>
    </source>
</evidence>
<evidence type="ECO:0000256" key="1">
    <source>
        <dbReference type="ARBA" id="ARBA00006547"/>
    </source>
</evidence>
<organism evidence="2 3">
    <name type="scientific">Batrachochytrium salamandrivorans</name>
    <dbReference type="NCBI Taxonomy" id="1357716"/>
    <lineage>
        <taxon>Eukaryota</taxon>
        <taxon>Fungi</taxon>
        <taxon>Fungi incertae sedis</taxon>
        <taxon>Chytridiomycota</taxon>
        <taxon>Chytridiomycota incertae sedis</taxon>
        <taxon>Chytridiomycetes</taxon>
        <taxon>Rhizophydiales</taxon>
        <taxon>Rhizophydiales incertae sedis</taxon>
        <taxon>Batrachochytrium</taxon>
    </lineage>
</organism>
<reference evidence="2 3" key="1">
    <citation type="submission" date="2021-02" db="EMBL/GenBank/DDBJ databases">
        <title>Variation within the Batrachochytrium salamandrivorans European outbreak.</title>
        <authorList>
            <person name="Kelly M."/>
            <person name="Pasmans F."/>
            <person name="Shea T.P."/>
            <person name="Munoz J.F."/>
            <person name="Carranza S."/>
            <person name="Cuomo C.A."/>
            <person name="Martel A."/>
        </authorList>
    </citation>
    <scope>NUCLEOTIDE SEQUENCE [LARGE SCALE GENOMIC DNA]</scope>
    <source>
        <strain evidence="2 3">AMFP18/2</strain>
    </source>
</reference>
<dbReference type="PANTHER" id="PTHR11786">
    <property type="entry name" value="N-HYDROXYARYLAMINE O-ACETYLTRANSFERASE"/>
    <property type="match status" value="1"/>
</dbReference>